<dbReference type="GO" id="GO:0006352">
    <property type="term" value="P:DNA-templated transcription initiation"/>
    <property type="evidence" value="ECO:0007669"/>
    <property type="project" value="InterPro"/>
</dbReference>
<dbReference type="PANTHER" id="PTHR43133:SF50">
    <property type="entry name" value="ECF RNA POLYMERASE SIGMA FACTOR SIGM"/>
    <property type="match status" value="1"/>
</dbReference>
<dbReference type="SUPFAM" id="SSF88946">
    <property type="entry name" value="Sigma2 domain of RNA polymerase sigma factors"/>
    <property type="match status" value="1"/>
</dbReference>
<evidence type="ECO:0000256" key="5">
    <source>
        <dbReference type="ARBA" id="ARBA00023163"/>
    </source>
</evidence>
<dbReference type="EMBL" id="AVPJ01000002">
    <property type="protein sequence ID" value="KGN34268.1"/>
    <property type="molecule type" value="Genomic_DNA"/>
</dbReference>
<protein>
    <submittedName>
        <fullName evidence="8">RNA polymerase sigma24 factor</fullName>
    </submittedName>
</protein>
<dbReference type="NCBIfam" id="TIGR02983">
    <property type="entry name" value="SigE-fam_strep"/>
    <property type="match status" value="1"/>
</dbReference>
<sequence length="163" mass="18190">MGPDEFDRLYHAAAPRLISQVYAMCGNRSEAEDVVQEAFERAWQHRDRIDAERAPEAWVRTTAMRLAVSRWRKSRNALTAWTRRGVREEHEHAEPFDPALVAALNALPEAQREAVVLHHLADLSVAQIAQELGVPDGTVKARLSRGRTALATLLAPISEGSHV</sequence>
<keyword evidence="9" id="KW-1185">Reference proteome</keyword>
<evidence type="ECO:0000259" key="6">
    <source>
        <dbReference type="Pfam" id="PF04542"/>
    </source>
</evidence>
<dbReference type="InterPro" id="IPR039425">
    <property type="entry name" value="RNA_pol_sigma-70-like"/>
</dbReference>
<evidence type="ECO:0000313" key="9">
    <source>
        <dbReference type="Proteomes" id="UP000030002"/>
    </source>
</evidence>
<feature type="domain" description="RNA polymerase sigma factor 70 region 4 type 2" evidence="7">
    <location>
        <begin position="100"/>
        <end position="150"/>
    </location>
</feature>
<proteinExistence type="inferred from homology"/>
<gene>
    <name evidence="8" type="ORF">N802_12975</name>
</gene>
<dbReference type="AlphaFoldDB" id="A0A0A0JAU0"/>
<dbReference type="NCBIfam" id="TIGR02937">
    <property type="entry name" value="sigma70-ECF"/>
    <property type="match status" value="1"/>
</dbReference>
<dbReference type="Pfam" id="PF08281">
    <property type="entry name" value="Sigma70_r4_2"/>
    <property type="match status" value="1"/>
</dbReference>
<accession>A0A0A0JAU0</accession>
<evidence type="ECO:0000256" key="4">
    <source>
        <dbReference type="ARBA" id="ARBA00023125"/>
    </source>
</evidence>
<dbReference type="InterPro" id="IPR014325">
    <property type="entry name" value="RNA_pol_sigma-E_actinobac"/>
</dbReference>
<comment type="similarity">
    <text evidence="1">Belongs to the sigma-70 factor family. ECF subfamily.</text>
</comment>
<dbReference type="InterPro" id="IPR014284">
    <property type="entry name" value="RNA_pol_sigma-70_dom"/>
</dbReference>
<dbReference type="OrthoDB" id="3777963at2"/>
<name>A0A0A0JAU0_9MICO</name>
<dbReference type="STRING" id="1385520.N802_12975"/>
<dbReference type="InterPro" id="IPR013249">
    <property type="entry name" value="RNA_pol_sigma70_r4_t2"/>
</dbReference>
<dbReference type="Gene3D" id="1.10.10.10">
    <property type="entry name" value="Winged helix-like DNA-binding domain superfamily/Winged helix DNA-binding domain"/>
    <property type="match status" value="1"/>
</dbReference>
<dbReference type="Proteomes" id="UP000030002">
    <property type="component" value="Unassembled WGS sequence"/>
</dbReference>
<dbReference type="InterPro" id="IPR007627">
    <property type="entry name" value="RNA_pol_sigma70_r2"/>
</dbReference>
<evidence type="ECO:0000256" key="1">
    <source>
        <dbReference type="ARBA" id="ARBA00010641"/>
    </source>
</evidence>
<keyword evidence="2" id="KW-0805">Transcription regulation</keyword>
<dbReference type="GO" id="GO:0016987">
    <property type="term" value="F:sigma factor activity"/>
    <property type="evidence" value="ECO:0007669"/>
    <property type="project" value="UniProtKB-KW"/>
</dbReference>
<dbReference type="PANTHER" id="PTHR43133">
    <property type="entry name" value="RNA POLYMERASE ECF-TYPE SIGMA FACTO"/>
    <property type="match status" value="1"/>
</dbReference>
<comment type="caution">
    <text evidence="8">The sequence shown here is derived from an EMBL/GenBank/DDBJ whole genome shotgun (WGS) entry which is preliminary data.</text>
</comment>
<dbReference type="GO" id="GO:0003677">
    <property type="term" value="F:DNA binding"/>
    <property type="evidence" value="ECO:0007669"/>
    <property type="project" value="UniProtKB-KW"/>
</dbReference>
<dbReference type="InterPro" id="IPR013325">
    <property type="entry name" value="RNA_pol_sigma_r2"/>
</dbReference>
<reference evidence="8 9" key="1">
    <citation type="submission" date="2013-08" db="EMBL/GenBank/DDBJ databases">
        <title>The genome sequence of Knoellia sinensis.</title>
        <authorList>
            <person name="Zhu W."/>
            <person name="Wang G."/>
        </authorList>
    </citation>
    <scope>NUCLEOTIDE SEQUENCE [LARGE SCALE GENOMIC DNA]</scope>
    <source>
        <strain evidence="8 9">KCTC 19936</strain>
    </source>
</reference>
<dbReference type="CDD" id="cd06171">
    <property type="entry name" value="Sigma70_r4"/>
    <property type="match status" value="1"/>
</dbReference>
<dbReference type="InterPro" id="IPR036388">
    <property type="entry name" value="WH-like_DNA-bd_sf"/>
</dbReference>
<keyword evidence="4" id="KW-0238">DNA-binding</keyword>
<keyword evidence="3" id="KW-0731">Sigma factor</keyword>
<dbReference type="eggNOG" id="COG1595">
    <property type="taxonomic scope" value="Bacteria"/>
</dbReference>
<evidence type="ECO:0000259" key="7">
    <source>
        <dbReference type="Pfam" id="PF08281"/>
    </source>
</evidence>
<keyword evidence="5" id="KW-0804">Transcription</keyword>
<dbReference type="SUPFAM" id="SSF88659">
    <property type="entry name" value="Sigma3 and sigma4 domains of RNA polymerase sigma factors"/>
    <property type="match status" value="1"/>
</dbReference>
<feature type="domain" description="RNA polymerase sigma-70 region 2" evidence="6">
    <location>
        <begin position="9"/>
        <end position="75"/>
    </location>
</feature>
<organism evidence="8 9">
    <name type="scientific">Knoellia sinensis KCTC 19936</name>
    <dbReference type="NCBI Taxonomy" id="1385520"/>
    <lineage>
        <taxon>Bacteria</taxon>
        <taxon>Bacillati</taxon>
        <taxon>Actinomycetota</taxon>
        <taxon>Actinomycetes</taxon>
        <taxon>Micrococcales</taxon>
        <taxon>Intrasporangiaceae</taxon>
        <taxon>Knoellia</taxon>
    </lineage>
</organism>
<evidence type="ECO:0000313" key="8">
    <source>
        <dbReference type="EMBL" id="KGN34268.1"/>
    </source>
</evidence>
<dbReference type="RefSeq" id="WP_035912494.1">
    <property type="nucleotide sequence ID" value="NZ_AVPJ01000002.1"/>
</dbReference>
<dbReference type="Pfam" id="PF04542">
    <property type="entry name" value="Sigma70_r2"/>
    <property type="match status" value="1"/>
</dbReference>
<dbReference type="Gene3D" id="1.10.1740.10">
    <property type="match status" value="1"/>
</dbReference>
<evidence type="ECO:0000256" key="2">
    <source>
        <dbReference type="ARBA" id="ARBA00023015"/>
    </source>
</evidence>
<evidence type="ECO:0000256" key="3">
    <source>
        <dbReference type="ARBA" id="ARBA00023082"/>
    </source>
</evidence>
<dbReference type="InterPro" id="IPR013324">
    <property type="entry name" value="RNA_pol_sigma_r3/r4-like"/>
</dbReference>